<dbReference type="EMBL" id="CM047737">
    <property type="protein sequence ID" value="KAJ0049357.1"/>
    <property type="molecule type" value="Genomic_DNA"/>
</dbReference>
<protein>
    <submittedName>
        <fullName evidence="1">Uncharacterized protein</fullName>
    </submittedName>
</protein>
<proteinExistence type="predicted"/>
<organism evidence="1 2">
    <name type="scientific">Pistacia integerrima</name>
    <dbReference type="NCBI Taxonomy" id="434235"/>
    <lineage>
        <taxon>Eukaryota</taxon>
        <taxon>Viridiplantae</taxon>
        <taxon>Streptophyta</taxon>
        <taxon>Embryophyta</taxon>
        <taxon>Tracheophyta</taxon>
        <taxon>Spermatophyta</taxon>
        <taxon>Magnoliopsida</taxon>
        <taxon>eudicotyledons</taxon>
        <taxon>Gunneridae</taxon>
        <taxon>Pentapetalae</taxon>
        <taxon>rosids</taxon>
        <taxon>malvids</taxon>
        <taxon>Sapindales</taxon>
        <taxon>Anacardiaceae</taxon>
        <taxon>Pistacia</taxon>
    </lineage>
</organism>
<name>A0ACC0ZG06_9ROSI</name>
<dbReference type="Proteomes" id="UP001163603">
    <property type="component" value="Chromosome 2"/>
</dbReference>
<sequence>MPMACAMEMITTSAGSHGLFCLAIEHFANKTENISPDRKLRAIVEICSAFGSKGALAGQITDLNSEGKEVNLSELEFIHRNKSGKFGEASTVCGAILGGGNEDEIARLRNYGMCVGLAYQVMDDILDATEGGRDLLRDKATYPKLIGVDESMKYARELVAQAIKELEYFDSVRAAPLYQMANFIVSGKC</sequence>
<comment type="caution">
    <text evidence="1">The sequence shown here is derived from an EMBL/GenBank/DDBJ whole genome shotgun (WGS) entry which is preliminary data.</text>
</comment>
<gene>
    <name evidence="1" type="ORF">Pint_16617</name>
</gene>
<evidence type="ECO:0000313" key="2">
    <source>
        <dbReference type="Proteomes" id="UP001163603"/>
    </source>
</evidence>
<evidence type="ECO:0000313" key="1">
    <source>
        <dbReference type="EMBL" id="KAJ0049357.1"/>
    </source>
</evidence>
<accession>A0ACC0ZG06</accession>
<reference evidence="2" key="1">
    <citation type="journal article" date="2023" name="G3 (Bethesda)">
        <title>Genome assembly and association tests identify interacting loci associated with vigor, precocity, and sex in interspecific pistachio rootstocks.</title>
        <authorList>
            <person name="Palmer W."/>
            <person name="Jacygrad E."/>
            <person name="Sagayaradj S."/>
            <person name="Cavanaugh K."/>
            <person name="Han R."/>
            <person name="Bertier L."/>
            <person name="Beede B."/>
            <person name="Kafkas S."/>
            <person name="Golino D."/>
            <person name="Preece J."/>
            <person name="Michelmore R."/>
        </authorList>
    </citation>
    <scope>NUCLEOTIDE SEQUENCE [LARGE SCALE GENOMIC DNA]</scope>
</reference>
<keyword evidence="2" id="KW-1185">Reference proteome</keyword>